<protein>
    <recommendedName>
        <fullName evidence="8">DUF86 domain-containing protein</fullName>
    </recommendedName>
</protein>
<dbReference type="Pfam" id="PF01934">
    <property type="entry name" value="HepT-like"/>
    <property type="match status" value="1"/>
</dbReference>
<name>A0A0W8E4E6_9ZZZZ</name>
<evidence type="ECO:0000256" key="4">
    <source>
        <dbReference type="ARBA" id="ARBA00022741"/>
    </source>
</evidence>
<dbReference type="InterPro" id="IPR037038">
    <property type="entry name" value="HepT-like_sf"/>
</dbReference>
<gene>
    <name evidence="7" type="ORF">ASZ90_019147</name>
</gene>
<keyword evidence="5" id="KW-0378">Hydrolase</keyword>
<dbReference type="InterPro" id="IPR008201">
    <property type="entry name" value="HepT-like"/>
</dbReference>
<keyword evidence="2" id="KW-1277">Toxin-antitoxin system</keyword>
<sequence>MTRDHRLYLEDMLEAINKIQRYTVNLTFDEFTLNEMAIDAVVRNFEIIGEAAGRISSNIQLLYPEIPWYEMKGMRNIVAHEYFRVDLQIIWKTVQDSLPELGRLIQSVLAKQQ</sequence>
<dbReference type="InterPro" id="IPR051813">
    <property type="entry name" value="HepT_RNase_toxin"/>
</dbReference>
<dbReference type="Gene3D" id="1.20.120.580">
    <property type="entry name" value="bsu32300-like"/>
    <property type="match status" value="1"/>
</dbReference>
<evidence type="ECO:0000256" key="3">
    <source>
        <dbReference type="ARBA" id="ARBA00022722"/>
    </source>
</evidence>
<proteinExistence type="inferred from homology"/>
<keyword evidence="4" id="KW-0547">Nucleotide-binding</keyword>
<evidence type="ECO:0000256" key="2">
    <source>
        <dbReference type="ARBA" id="ARBA00022649"/>
    </source>
</evidence>
<dbReference type="AlphaFoldDB" id="A0A0W8E4E6"/>
<dbReference type="PANTHER" id="PTHR34139:SF1">
    <property type="entry name" value="RNASE MJ1380-RELATED"/>
    <property type="match status" value="1"/>
</dbReference>
<evidence type="ECO:0000256" key="1">
    <source>
        <dbReference type="ARBA" id="ARBA00022553"/>
    </source>
</evidence>
<dbReference type="SUPFAM" id="SSF81593">
    <property type="entry name" value="Nucleotidyltransferase substrate binding subunit/domain"/>
    <property type="match status" value="1"/>
</dbReference>
<dbReference type="GO" id="GO:0110001">
    <property type="term" value="C:toxin-antitoxin complex"/>
    <property type="evidence" value="ECO:0007669"/>
    <property type="project" value="InterPro"/>
</dbReference>
<keyword evidence="3" id="KW-0540">Nuclease</keyword>
<evidence type="ECO:0000256" key="6">
    <source>
        <dbReference type="ARBA" id="ARBA00024207"/>
    </source>
</evidence>
<keyword evidence="1" id="KW-0597">Phosphoprotein</keyword>
<dbReference type="PANTHER" id="PTHR34139">
    <property type="entry name" value="UPF0331 PROTEIN MJ0127"/>
    <property type="match status" value="1"/>
</dbReference>
<organism evidence="7">
    <name type="scientific">hydrocarbon metagenome</name>
    <dbReference type="NCBI Taxonomy" id="938273"/>
    <lineage>
        <taxon>unclassified sequences</taxon>
        <taxon>metagenomes</taxon>
        <taxon>ecological metagenomes</taxon>
    </lineage>
</organism>
<dbReference type="EMBL" id="LNQE01001881">
    <property type="protein sequence ID" value="KUG03445.1"/>
    <property type="molecule type" value="Genomic_DNA"/>
</dbReference>
<accession>A0A0W8E4E6</accession>
<comment type="caution">
    <text evidence="7">The sequence shown here is derived from an EMBL/GenBank/DDBJ whole genome shotgun (WGS) entry which is preliminary data.</text>
</comment>
<evidence type="ECO:0000256" key="5">
    <source>
        <dbReference type="ARBA" id="ARBA00022801"/>
    </source>
</evidence>
<dbReference type="GO" id="GO:0004540">
    <property type="term" value="F:RNA nuclease activity"/>
    <property type="evidence" value="ECO:0007669"/>
    <property type="project" value="InterPro"/>
</dbReference>
<reference evidence="7" key="1">
    <citation type="journal article" date="2015" name="Proc. Natl. Acad. Sci. U.S.A.">
        <title>Networks of energetic and metabolic interactions define dynamics in microbial communities.</title>
        <authorList>
            <person name="Embree M."/>
            <person name="Liu J.K."/>
            <person name="Al-Bassam M.M."/>
            <person name="Zengler K."/>
        </authorList>
    </citation>
    <scope>NUCLEOTIDE SEQUENCE</scope>
</reference>
<evidence type="ECO:0008006" key="8">
    <source>
        <dbReference type="Google" id="ProtNLM"/>
    </source>
</evidence>
<comment type="similarity">
    <text evidence="6">Belongs to the HepT RNase toxin family.</text>
</comment>
<dbReference type="GO" id="GO:0000166">
    <property type="term" value="F:nucleotide binding"/>
    <property type="evidence" value="ECO:0007669"/>
    <property type="project" value="UniProtKB-KW"/>
</dbReference>
<dbReference type="GO" id="GO:0016787">
    <property type="term" value="F:hydrolase activity"/>
    <property type="evidence" value="ECO:0007669"/>
    <property type="project" value="UniProtKB-KW"/>
</dbReference>
<evidence type="ECO:0000313" key="7">
    <source>
        <dbReference type="EMBL" id="KUG03445.1"/>
    </source>
</evidence>